<dbReference type="InterPro" id="IPR026992">
    <property type="entry name" value="DIOX_N"/>
</dbReference>
<reference evidence="5" key="1">
    <citation type="journal article" date="2022" name="Plant J.">
        <title>Strategies of tolerance reflected in two North American maple genomes.</title>
        <authorList>
            <person name="McEvoy S.L."/>
            <person name="Sezen U.U."/>
            <person name="Trouern-Trend A."/>
            <person name="McMahon S.M."/>
            <person name="Schaberg P.G."/>
            <person name="Yang J."/>
            <person name="Wegrzyn J.L."/>
            <person name="Swenson N.G."/>
        </authorList>
    </citation>
    <scope>NUCLEOTIDE SEQUENCE</scope>
    <source>
        <strain evidence="5">91603</strain>
    </source>
</reference>
<dbReference type="GO" id="GO:0046872">
    <property type="term" value="F:metal ion binding"/>
    <property type="evidence" value="ECO:0007669"/>
    <property type="project" value="UniProtKB-KW"/>
</dbReference>
<dbReference type="EMBL" id="JAJSOW010000106">
    <property type="protein sequence ID" value="KAI9161174.1"/>
    <property type="molecule type" value="Genomic_DNA"/>
</dbReference>
<dbReference type="InterPro" id="IPR044861">
    <property type="entry name" value="IPNS-like_FE2OG_OXY"/>
</dbReference>
<keyword evidence="3" id="KW-0560">Oxidoreductase</keyword>
<dbReference type="SUPFAM" id="SSF51197">
    <property type="entry name" value="Clavaminate synthase-like"/>
    <property type="match status" value="1"/>
</dbReference>
<dbReference type="AlphaFoldDB" id="A0AAD5II21"/>
<dbReference type="InterPro" id="IPR027443">
    <property type="entry name" value="IPNS-like_sf"/>
</dbReference>
<evidence type="ECO:0000256" key="3">
    <source>
        <dbReference type="RuleBase" id="RU003682"/>
    </source>
</evidence>
<dbReference type="PROSITE" id="PS51471">
    <property type="entry name" value="FE2OG_OXY"/>
    <property type="match status" value="1"/>
</dbReference>
<dbReference type="Gene3D" id="2.60.120.330">
    <property type="entry name" value="B-lactam Antibiotic, Isopenicillin N Synthase, Chain"/>
    <property type="match status" value="1"/>
</dbReference>
<sequence>MGSQTLPKLPVIDFSKEDLKPGTQTWFSTCKEICQALEEHGCFIVECKDVSLDLHNKIFDAAKELHDLPIDVKKKNFSDKPFRGYFSASSVHESLGIDNVIALESTQNFTKLMWPHGNDLFCTKANKIARTMIDLDQMVIRMVFESYGVEKYYDSHIVSTDYVLRFNKYKEYIEDNIGLPIHTDKTLTTIIHQNHINGLEVQISDGEWVTYDPPSHSSFLYFAGVAFQVWSNNRIHPCSHRVSLSSKEARHTLGLVTFHNGVIRIPNQFVDDQHPLKYKPFDHLDYLRQQMIYSRTHKAVYPIEAYCGL</sequence>
<dbReference type="PANTHER" id="PTHR47990">
    <property type="entry name" value="2-OXOGLUTARATE (2OG) AND FE(II)-DEPENDENT OXYGENASE SUPERFAMILY PROTEIN-RELATED"/>
    <property type="match status" value="1"/>
</dbReference>
<dbReference type="Proteomes" id="UP001064489">
    <property type="component" value="Chromosome 2"/>
</dbReference>
<feature type="domain" description="Fe2OG dioxygenase" evidence="4">
    <location>
        <begin position="159"/>
        <end position="261"/>
    </location>
</feature>
<evidence type="ECO:0000256" key="2">
    <source>
        <dbReference type="ARBA" id="ARBA00023004"/>
    </source>
</evidence>
<keyword evidence="1 3" id="KW-0479">Metal-binding</keyword>
<dbReference type="InterPro" id="IPR050231">
    <property type="entry name" value="Iron_ascorbate_oxido_reductase"/>
</dbReference>
<organism evidence="5 6">
    <name type="scientific">Acer negundo</name>
    <name type="common">Box elder</name>
    <dbReference type="NCBI Taxonomy" id="4023"/>
    <lineage>
        <taxon>Eukaryota</taxon>
        <taxon>Viridiplantae</taxon>
        <taxon>Streptophyta</taxon>
        <taxon>Embryophyta</taxon>
        <taxon>Tracheophyta</taxon>
        <taxon>Spermatophyta</taxon>
        <taxon>Magnoliopsida</taxon>
        <taxon>eudicotyledons</taxon>
        <taxon>Gunneridae</taxon>
        <taxon>Pentapetalae</taxon>
        <taxon>rosids</taxon>
        <taxon>malvids</taxon>
        <taxon>Sapindales</taxon>
        <taxon>Sapindaceae</taxon>
        <taxon>Hippocastanoideae</taxon>
        <taxon>Acereae</taxon>
        <taxon>Acer</taxon>
    </lineage>
</organism>
<comment type="similarity">
    <text evidence="3">Belongs to the iron/ascorbate-dependent oxidoreductase family.</text>
</comment>
<dbReference type="Pfam" id="PF03171">
    <property type="entry name" value="2OG-FeII_Oxy"/>
    <property type="match status" value="1"/>
</dbReference>
<evidence type="ECO:0000313" key="6">
    <source>
        <dbReference type="Proteomes" id="UP001064489"/>
    </source>
</evidence>
<accession>A0AAD5II21</accession>
<evidence type="ECO:0000313" key="5">
    <source>
        <dbReference type="EMBL" id="KAI9161174.1"/>
    </source>
</evidence>
<keyword evidence="6" id="KW-1185">Reference proteome</keyword>
<proteinExistence type="inferred from homology"/>
<comment type="caution">
    <text evidence="5">The sequence shown here is derived from an EMBL/GenBank/DDBJ whole genome shotgun (WGS) entry which is preliminary data.</text>
</comment>
<dbReference type="InterPro" id="IPR005123">
    <property type="entry name" value="Oxoglu/Fe-dep_dioxygenase_dom"/>
</dbReference>
<dbReference type="Pfam" id="PF14226">
    <property type="entry name" value="DIOX_N"/>
    <property type="match status" value="1"/>
</dbReference>
<name>A0AAD5II21_ACENE</name>
<evidence type="ECO:0000256" key="1">
    <source>
        <dbReference type="ARBA" id="ARBA00022723"/>
    </source>
</evidence>
<dbReference type="GO" id="GO:0016491">
    <property type="term" value="F:oxidoreductase activity"/>
    <property type="evidence" value="ECO:0007669"/>
    <property type="project" value="UniProtKB-KW"/>
</dbReference>
<gene>
    <name evidence="5" type="ORF">LWI28_015117</name>
</gene>
<evidence type="ECO:0000259" key="4">
    <source>
        <dbReference type="PROSITE" id="PS51471"/>
    </source>
</evidence>
<reference evidence="5" key="2">
    <citation type="submission" date="2023-02" db="EMBL/GenBank/DDBJ databases">
        <authorList>
            <person name="Swenson N.G."/>
            <person name="Wegrzyn J.L."/>
            <person name="Mcevoy S.L."/>
        </authorList>
    </citation>
    <scope>NUCLEOTIDE SEQUENCE</scope>
    <source>
        <strain evidence="5">91603</strain>
        <tissue evidence="5">Leaf</tissue>
    </source>
</reference>
<keyword evidence="2 3" id="KW-0408">Iron</keyword>
<protein>
    <recommendedName>
        <fullName evidence="4">Fe2OG dioxygenase domain-containing protein</fullName>
    </recommendedName>
</protein>